<accession>A0A0A9H256</accession>
<reference evidence="1" key="1">
    <citation type="submission" date="2014-09" db="EMBL/GenBank/DDBJ databases">
        <authorList>
            <person name="Magalhaes I.L.F."/>
            <person name="Oliveira U."/>
            <person name="Santos F.R."/>
            <person name="Vidigal T.H.D.A."/>
            <person name="Brescovit A.D."/>
            <person name="Santos A.J."/>
        </authorList>
    </citation>
    <scope>NUCLEOTIDE SEQUENCE</scope>
    <source>
        <tissue evidence="1">Shoot tissue taken approximately 20 cm above the soil surface</tissue>
    </source>
</reference>
<name>A0A0A9H256_ARUDO</name>
<dbReference type="EMBL" id="GBRH01166591">
    <property type="protein sequence ID" value="JAE31305.1"/>
    <property type="molecule type" value="Transcribed_RNA"/>
</dbReference>
<protein>
    <submittedName>
        <fullName evidence="1">Uncharacterized protein</fullName>
    </submittedName>
</protein>
<proteinExistence type="predicted"/>
<evidence type="ECO:0000313" key="1">
    <source>
        <dbReference type="EMBL" id="JAE31305.1"/>
    </source>
</evidence>
<reference evidence="1" key="2">
    <citation type="journal article" date="2015" name="Data Brief">
        <title>Shoot transcriptome of the giant reed, Arundo donax.</title>
        <authorList>
            <person name="Barrero R.A."/>
            <person name="Guerrero F.D."/>
            <person name="Moolhuijzen P."/>
            <person name="Goolsby J.A."/>
            <person name="Tidwell J."/>
            <person name="Bellgard S.E."/>
            <person name="Bellgard M.I."/>
        </authorList>
    </citation>
    <scope>NUCLEOTIDE SEQUENCE</scope>
    <source>
        <tissue evidence="1">Shoot tissue taken approximately 20 cm above the soil surface</tissue>
    </source>
</reference>
<organism evidence="1">
    <name type="scientific">Arundo donax</name>
    <name type="common">Giant reed</name>
    <name type="synonym">Donax arundinaceus</name>
    <dbReference type="NCBI Taxonomy" id="35708"/>
    <lineage>
        <taxon>Eukaryota</taxon>
        <taxon>Viridiplantae</taxon>
        <taxon>Streptophyta</taxon>
        <taxon>Embryophyta</taxon>
        <taxon>Tracheophyta</taxon>
        <taxon>Spermatophyta</taxon>
        <taxon>Magnoliopsida</taxon>
        <taxon>Liliopsida</taxon>
        <taxon>Poales</taxon>
        <taxon>Poaceae</taxon>
        <taxon>PACMAD clade</taxon>
        <taxon>Arundinoideae</taxon>
        <taxon>Arundineae</taxon>
        <taxon>Arundo</taxon>
    </lineage>
</organism>
<sequence length="9" mass="1129">MCQTLHRKL</sequence>